<dbReference type="STRING" id="261392.SAMN02745149_00891"/>
<sequence>MGIQAIYIYALPEDKLIKHYKTMGFHRLDPEDEQFVHQHIKPKYDEGCVFMYQLL</sequence>
<dbReference type="Proteomes" id="UP000190423">
    <property type="component" value="Unassembled WGS sequence"/>
</dbReference>
<accession>A0A1T4JXX3</accession>
<gene>
    <name evidence="1" type="ORF">SAMN02745149_00891</name>
</gene>
<name>A0A1T4JXX3_TREPO</name>
<reference evidence="1 2" key="1">
    <citation type="submission" date="2017-02" db="EMBL/GenBank/DDBJ databases">
        <authorList>
            <person name="Peterson S.W."/>
        </authorList>
    </citation>
    <scope>NUCLEOTIDE SEQUENCE [LARGE SCALE GENOMIC DNA]</scope>
    <source>
        <strain evidence="1 2">ATCC BAA-908</strain>
    </source>
</reference>
<evidence type="ECO:0000313" key="2">
    <source>
        <dbReference type="Proteomes" id="UP000190423"/>
    </source>
</evidence>
<protein>
    <recommendedName>
        <fullName evidence="3">N-acetyltransferase domain-containing protein</fullName>
    </recommendedName>
</protein>
<evidence type="ECO:0000313" key="1">
    <source>
        <dbReference type="EMBL" id="SJZ35021.1"/>
    </source>
</evidence>
<proteinExistence type="predicted"/>
<dbReference type="EMBL" id="FUWG01000005">
    <property type="protein sequence ID" value="SJZ35021.1"/>
    <property type="molecule type" value="Genomic_DNA"/>
</dbReference>
<organism evidence="1 2">
    <name type="scientific">Treponema porcinum</name>
    <dbReference type="NCBI Taxonomy" id="261392"/>
    <lineage>
        <taxon>Bacteria</taxon>
        <taxon>Pseudomonadati</taxon>
        <taxon>Spirochaetota</taxon>
        <taxon>Spirochaetia</taxon>
        <taxon>Spirochaetales</taxon>
        <taxon>Treponemataceae</taxon>
        <taxon>Treponema</taxon>
    </lineage>
</organism>
<keyword evidence="2" id="KW-1185">Reference proteome</keyword>
<dbReference type="AlphaFoldDB" id="A0A1T4JXX3"/>
<evidence type="ECO:0008006" key="3">
    <source>
        <dbReference type="Google" id="ProtNLM"/>
    </source>
</evidence>